<evidence type="ECO:0000313" key="3">
    <source>
        <dbReference type="Proteomes" id="UP001161017"/>
    </source>
</evidence>
<protein>
    <submittedName>
        <fullName evidence="2">Uncharacterized protein</fullName>
    </submittedName>
</protein>
<feature type="region of interest" description="Disordered" evidence="1">
    <location>
        <begin position="1"/>
        <end position="109"/>
    </location>
</feature>
<feature type="compositionally biased region" description="Polar residues" evidence="1">
    <location>
        <begin position="1"/>
        <end position="13"/>
    </location>
</feature>
<dbReference type="AlphaFoldDB" id="A0AA43TV16"/>
<keyword evidence="3" id="KW-1185">Reference proteome</keyword>
<name>A0AA43TV16_9LECA</name>
<dbReference type="EMBL" id="JAPUFD010000020">
    <property type="protein sequence ID" value="MDI1492646.1"/>
    <property type="molecule type" value="Genomic_DNA"/>
</dbReference>
<gene>
    <name evidence="2" type="ORF">OHK93_004428</name>
</gene>
<comment type="caution">
    <text evidence="2">The sequence shown here is derived from an EMBL/GenBank/DDBJ whole genome shotgun (WGS) entry which is preliminary data.</text>
</comment>
<reference evidence="2" key="1">
    <citation type="journal article" date="2023" name="Genome Biol. Evol.">
        <title>First Whole Genome Sequence and Flow Cytometry Genome Size Data for the Lichen-Forming Fungus Ramalina farinacea (Ascomycota).</title>
        <authorList>
            <person name="Llewellyn T."/>
            <person name="Mian S."/>
            <person name="Hill R."/>
            <person name="Leitch I.J."/>
            <person name="Gaya E."/>
        </authorList>
    </citation>
    <scope>NUCLEOTIDE SEQUENCE</scope>
    <source>
        <strain evidence="2">LIQ254RAFAR</strain>
    </source>
</reference>
<sequence>MAPQKPSQAAPSRQSRRIHYQSAEVAEKQRVHKHAKNVKRRDRKKHNKARGEDALRRLQAGVPIAAHPHAALSKQAAAGAAPSTRVATTSTEDQSPATVNAAPSERETTRVNARANNTVGRFVDEMWGWVPVVACAAMFYAHLCADPETKLIGLRG</sequence>
<organism evidence="2 3">
    <name type="scientific">Ramalina farinacea</name>
    <dbReference type="NCBI Taxonomy" id="258253"/>
    <lineage>
        <taxon>Eukaryota</taxon>
        <taxon>Fungi</taxon>
        <taxon>Dikarya</taxon>
        <taxon>Ascomycota</taxon>
        <taxon>Pezizomycotina</taxon>
        <taxon>Lecanoromycetes</taxon>
        <taxon>OSLEUM clade</taxon>
        <taxon>Lecanoromycetidae</taxon>
        <taxon>Lecanorales</taxon>
        <taxon>Lecanorineae</taxon>
        <taxon>Ramalinaceae</taxon>
        <taxon>Ramalina</taxon>
    </lineage>
</organism>
<feature type="compositionally biased region" description="Basic residues" evidence="1">
    <location>
        <begin position="30"/>
        <end position="48"/>
    </location>
</feature>
<dbReference type="Proteomes" id="UP001161017">
    <property type="component" value="Unassembled WGS sequence"/>
</dbReference>
<proteinExistence type="predicted"/>
<evidence type="ECO:0000313" key="2">
    <source>
        <dbReference type="EMBL" id="MDI1492646.1"/>
    </source>
</evidence>
<accession>A0AA43TV16</accession>
<evidence type="ECO:0000256" key="1">
    <source>
        <dbReference type="SAM" id="MobiDB-lite"/>
    </source>
</evidence>
<feature type="compositionally biased region" description="Low complexity" evidence="1">
    <location>
        <begin position="70"/>
        <end position="81"/>
    </location>
</feature>
<feature type="compositionally biased region" description="Polar residues" evidence="1">
    <location>
        <begin position="85"/>
        <end position="98"/>
    </location>
</feature>